<gene>
    <name evidence="1" type="ORF">BaRGS_00026087</name>
</gene>
<organism evidence="1 2">
    <name type="scientific">Batillaria attramentaria</name>
    <dbReference type="NCBI Taxonomy" id="370345"/>
    <lineage>
        <taxon>Eukaryota</taxon>
        <taxon>Metazoa</taxon>
        <taxon>Spiralia</taxon>
        <taxon>Lophotrochozoa</taxon>
        <taxon>Mollusca</taxon>
        <taxon>Gastropoda</taxon>
        <taxon>Caenogastropoda</taxon>
        <taxon>Sorbeoconcha</taxon>
        <taxon>Cerithioidea</taxon>
        <taxon>Batillariidae</taxon>
        <taxon>Batillaria</taxon>
    </lineage>
</organism>
<dbReference type="EMBL" id="JACVVK020000240">
    <property type="protein sequence ID" value="KAK7482678.1"/>
    <property type="molecule type" value="Genomic_DNA"/>
</dbReference>
<accession>A0ABD0K725</accession>
<evidence type="ECO:0008006" key="3">
    <source>
        <dbReference type="Google" id="ProtNLM"/>
    </source>
</evidence>
<protein>
    <recommendedName>
        <fullName evidence="3">Secreted protein</fullName>
    </recommendedName>
</protein>
<keyword evidence="2" id="KW-1185">Reference proteome</keyword>
<dbReference type="AlphaFoldDB" id="A0ABD0K725"/>
<sequence length="87" mass="10176">MFFLFFSLLENNNKHLALVASFKFSLSCPTHTSGNLEMQANFSHQITKPGRPAFPHTKTTKQRLEENRRLQHQRMSELTEAALFIRR</sequence>
<proteinExistence type="predicted"/>
<evidence type="ECO:0000313" key="2">
    <source>
        <dbReference type="Proteomes" id="UP001519460"/>
    </source>
</evidence>
<dbReference type="Proteomes" id="UP001519460">
    <property type="component" value="Unassembled WGS sequence"/>
</dbReference>
<evidence type="ECO:0000313" key="1">
    <source>
        <dbReference type="EMBL" id="KAK7482678.1"/>
    </source>
</evidence>
<comment type="caution">
    <text evidence="1">The sequence shown here is derived from an EMBL/GenBank/DDBJ whole genome shotgun (WGS) entry which is preliminary data.</text>
</comment>
<reference evidence="1 2" key="1">
    <citation type="journal article" date="2023" name="Sci. Data">
        <title>Genome assembly of the Korean intertidal mud-creeper Batillaria attramentaria.</title>
        <authorList>
            <person name="Patra A.K."/>
            <person name="Ho P.T."/>
            <person name="Jun S."/>
            <person name="Lee S.J."/>
            <person name="Kim Y."/>
            <person name="Won Y.J."/>
        </authorList>
    </citation>
    <scope>NUCLEOTIDE SEQUENCE [LARGE SCALE GENOMIC DNA]</scope>
    <source>
        <strain evidence="1">Wonlab-2016</strain>
    </source>
</reference>
<name>A0ABD0K725_9CAEN</name>